<dbReference type="InterPro" id="IPR050078">
    <property type="entry name" value="Ribosomal_L11_MeTrfase_PrmA"/>
</dbReference>
<gene>
    <name evidence="3" type="ORF">DFR48_104189</name>
</gene>
<dbReference type="Gene3D" id="3.40.50.150">
    <property type="entry name" value="Vaccinia Virus protein VP39"/>
    <property type="match status" value="1"/>
</dbReference>
<reference evidence="3 4" key="1">
    <citation type="submission" date="2018-07" db="EMBL/GenBank/DDBJ databases">
        <title>Genomic Encyclopedia of Type Strains, Phase IV (KMG-IV): sequencing the most valuable type-strain genomes for metagenomic binning, comparative biology and taxonomic classification.</title>
        <authorList>
            <person name="Goeker M."/>
        </authorList>
    </citation>
    <scope>NUCLEOTIDE SEQUENCE [LARGE SCALE GENOMIC DNA]</scope>
    <source>
        <strain evidence="3 4">DSM 25528</strain>
    </source>
</reference>
<dbReference type="AlphaFoldDB" id="A0A6I7HMM9"/>
<keyword evidence="2" id="KW-0808">Transferase</keyword>
<dbReference type="EMBL" id="QPIX01000004">
    <property type="protein sequence ID" value="RCW25937.1"/>
    <property type="molecule type" value="Genomic_DNA"/>
</dbReference>
<dbReference type="InterPro" id="IPR029063">
    <property type="entry name" value="SAM-dependent_MTases_sf"/>
</dbReference>
<evidence type="ECO:0000256" key="2">
    <source>
        <dbReference type="ARBA" id="ARBA00022679"/>
    </source>
</evidence>
<evidence type="ECO:0000313" key="3">
    <source>
        <dbReference type="EMBL" id="RCW25937.1"/>
    </source>
</evidence>
<comment type="caution">
    <text evidence="3">The sequence shown here is derived from an EMBL/GenBank/DDBJ whole genome shotgun (WGS) entry which is preliminary data.</text>
</comment>
<sequence>MKTDPERFIRANTSLMAPPHVSEIRLHLASEVHDLWLKTEDELEEIGLPPPFWAFAWAGGQGLARYVLDHPEVTAGKRVVDFASGSGLVAIAARLAGADRVVAADIDPWAETAIRLNAEANGVVIDFIGRDVVGETLEADVVLAGDVFYDRGFADALIPWFDRLAATGIDVLVGDPGRSYLPKDRLTALASYQVPVTRALEDSEIKKTTVWRFTPQVDV</sequence>
<dbReference type="GO" id="GO:0016279">
    <property type="term" value="F:protein-lysine N-methyltransferase activity"/>
    <property type="evidence" value="ECO:0007669"/>
    <property type="project" value="TreeGrafter"/>
</dbReference>
<dbReference type="SUPFAM" id="SSF53335">
    <property type="entry name" value="S-adenosyl-L-methionine-dependent methyltransferases"/>
    <property type="match status" value="1"/>
</dbReference>
<dbReference type="Proteomes" id="UP000252582">
    <property type="component" value="Unassembled WGS sequence"/>
</dbReference>
<dbReference type="PANTHER" id="PTHR43648:SF1">
    <property type="entry name" value="ELECTRON TRANSFER FLAVOPROTEIN BETA SUBUNIT LYSINE METHYLTRANSFERASE"/>
    <property type="match status" value="1"/>
</dbReference>
<proteinExistence type="predicted"/>
<evidence type="ECO:0000256" key="1">
    <source>
        <dbReference type="ARBA" id="ARBA00022603"/>
    </source>
</evidence>
<dbReference type="GO" id="GO:0032259">
    <property type="term" value="P:methylation"/>
    <property type="evidence" value="ECO:0007669"/>
    <property type="project" value="UniProtKB-KW"/>
</dbReference>
<dbReference type="PANTHER" id="PTHR43648">
    <property type="entry name" value="ELECTRON TRANSFER FLAVOPROTEIN BETA SUBUNIT LYSINE METHYLTRANSFERASE"/>
    <property type="match status" value="1"/>
</dbReference>
<dbReference type="Pfam" id="PF06325">
    <property type="entry name" value="PrmA"/>
    <property type="match status" value="1"/>
</dbReference>
<keyword evidence="4" id="KW-1185">Reference proteome</keyword>
<organism evidence="3 4">
    <name type="scientific">Ciceribacter lividus</name>
    <dbReference type="NCBI Taxonomy" id="1197950"/>
    <lineage>
        <taxon>Bacteria</taxon>
        <taxon>Pseudomonadati</taxon>
        <taxon>Pseudomonadota</taxon>
        <taxon>Alphaproteobacteria</taxon>
        <taxon>Hyphomicrobiales</taxon>
        <taxon>Rhizobiaceae</taxon>
        <taxon>Ciceribacter</taxon>
    </lineage>
</organism>
<dbReference type="RefSeq" id="WP_114362871.1">
    <property type="nucleotide sequence ID" value="NZ_QPIX01000004.1"/>
</dbReference>
<evidence type="ECO:0000313" key="4">
    <source>
        <dbReference type="Proteomes" id="UP000252582"/>
    </source>
</evidence>
<protein>
    <submittedName>
        <fullName evidence="3">Putative nicotinamide N-methyase</fullName>
    </submittedName>
</protein>
<keyword evidence="1" id="KW-0489">Methyltransferase</keyword>
<name>A0A6I7HMM9_9HYPH</name>
<accession>A0A6I7HMM9</accession>